<accession>A0AAD8W4V0</accession>
<feature type="chain" id="PRO_5041958663" evidence="1">
    <location>
        <begin position="24"/>
        <end position="306"/>
    </location>
</feature>
<feature type="signal peptide" evidence="1">
    <location>
        <begin position="1"/>
        <end position="23"/>
    </location>
</feature>
<keyword evidence="1" id="KW-0732">Signal</keyword>
<dbReference type="Proteomes" id="UP001231189">
    <property type="component" value="Unassembled WGS sequence"/>
</dbReference>
<dbReference type="EMBL" id="JAUUTY010000004">
    <property type="protein sequence ID" value="KAK1643786.1"/>
    <property type="molecule type" value="Genomic_DNA"/>
</dbReference>
<evidence type="ECO:0000256" key="1">
    <source>
        <dbReference type="SAM" id="SignalP"/>
    </source>
</evidence>
<evidence type="ECO:0000313" key="3">
    <source>
        <dbReference type="Proteomes" id="UP001231189"/>
    </source>
</evidence>
<name>A0AAD8W4V0_LOLMU</name>
<dbReference type="PANTHER" id="PTHR33116:SF78">
    <property type="entry name" value="OS12G0587133 PROTEIN"/>
    <property type="match status" value="1"/>
</dbReference>
<organism evidence="2 3">
    <name type="scientific">Lolium multiflorum</name>
    <name type="common">Italian ryegrass</name>
    <name type="synonym">Lolium perenne subsp. multiflorum</name>
    <dbReference type="NCBI Taxonomy" id="4521"/>
    <lineage>
        <taxon>Eukaryota</taxon>
        <taxon>Viridiplantae</taxon>
        <taxon>Streptophyta</taxon>
        <taxon>Embryophyta</taxon>
        <taxon>Tracheophyta</taxon>
        <taxon>Spermatophyta</taxon>
        <taxon>Magnoliopsida</taxon>
        <taxon>Liliopsida</taxon>
        <taxon>Poales</taxon>
        <taxon>Poaceae</taxon>
        <taxon>BOP clade</taxon>
        <taxon>Pooideae</taxon>
        <taxon>Poodae</taxon>
        <taxon>Poeae</taxon>
        <taxon>Poeae Chloroplast Group 2 (Poeae type)</taxon>
        <taxon>Loliodinae</taxon>
        <taxon>Loliinae</taxon>
        <taxon>Lolium</taxon>
    </lineage>
</organism>
<comment type="caution">
    <text evidence="2">The sequence shown here is derived from an EMBL/GenBank/DDBJ whole genome shotgun (WGS) entry which is preliminary data.</text>
</comment>
<evidence type="ECO:0000313" key="2">
    <source>
        <dbReference type="EMBL" id="KAK1643786.1"/>
    </source>
</evidence>
<proteinExistence type="predicted"/>
<sequence>MAFLGMLLLVLMLPWSEIGGGSSITVFNNKAVAAGSLLLSCCCKIGELLAGHGGEGERNPSAARFLLSSPLAGRGGEEALEERGPFLDLGEEARLSGCCCSSSSGPLMSSVLHCHGGGEDFDDSTVAHMDLLQLLPAGEVLALFGEASGLCVNYHKTSATLIRGTVRDKALVGNLLHCNISEFPIRYLGLQLALRPLTKAQWQPLLDAVIHIVPAWQRSMITRPGRLTLVKAVLAARPVHHLLVLEAPVWVLEELEKNLRGFFWVAKESANGGQCLVAWQKCCKPYDQGGLNIKNLRLQGLALRVR</sequence>
<reference evidence="2" key="1">
    <citation type="submission" date="2023-07" db="EMBL/GenBank/DDBJ databases">
        <title>A chromosome-level genome assembly of Lolium multiflorum.</title>
        <authorList>
            <person name="Chen Y."/>
            <person name="Copetti D."/>
            <person name="Kolliker R."/>
            <person name="Studer B."/>
        </authorList>
    </citation>
    <scope>NUCLEOTIDE SEQUENCE</scope>
    <source>
        <strain evidence="2">02402/16</strain>
        <tissue evidence="2">Leaf</tissue>
    </source>
</reference>
<gene>
    <name evidence="2" type="ORF">QYE76_061591</name>
</gene>
<keyword evidence="3" id="KW-1185">Reference proteome</keyword>
<dbReference type="PANTHER" id="PTHR33116">
    <property type="entry name" value="REVERSE TRANSCRIPTASE ZINC-BINDING DOMAIN-CONTAINING PROTEIN-RELATED-RELATED"/>
    <property type="match status" value="1"/>
</dbReference>
<dbReference type="AlphaFoldDB" id="A0AAD8W4V0"/>
<protein>
    <submittedName>
        <fullName evidence="2">Uncharacterized protein</fullName>
    </submittedName>
</protein>